<organism evidence="1 2">
    <name type="scientific">Eumeta variegata</name>
    <name type="common">Bagworm moth</name>
    <name type="synonym">Eumeta japonica</name>
    <dbReference type="NCBI Taxonomy" id="151549"/>
    <lineage>
        <taxon>Eukaryota</taxon>
        <taxon>Metazoa</taxon>
        <taxon>Ecdysozoa</taxon>
        <taxon>Arthropoda</taxon>
        <taxon>Hexapoda</taxon>
        <taxon>Insecta</taxon>
        <taxon>Pterygota</taxon>
        <taxon>Neoptera</taxon>
        <taxon>Endopterygota</taxon>
        <taxon>Lepidoptera</taxon>
        <taxon>Glossata</taxon>
        <taxon>Ditrysia</taxon>
        <taxon>Tineoidea</taxon>
        <taxon>Psychidae</taxon>
        <taxon>Oiketicinae</taxon>
        <taxon>Eumeta</taxon>
    </lineage>
</organism>
<dbReference type="EMBL" id="BGZK01000842">
    <property type="protein sequence ID" value="GBP62514.1"/>
    <property type="molecule type" value="Genomic_DNA"/>
</dbReference>
<proteinExistence type="predicted"/>
<name>A0A4C1XJ32_EUMVA</name>
<sequence>MKGEWGDGRRSGPPERSLTRRYIAAEAVTSLRNFLYFSDSTTREFGNHARIHGREDAAGIGGRRAPTPQISLDNAAVEGRTSGWGEERAARSERGGVVINKTRTIYTSKGIERRLALPGKRAILAVLDGKCFFRYESGRTRAYSFEHENGCGFSEHLMDRVGFEFTFCC</sequence>
<keyword evidence="2" id="KW-1185">Reference proteome</keyword>
<dbReference type="Proteomes" id="UP000299102">
    <property type="component" value="Unassembled WGS sequence"/>
</dbReference>
<dbReference type="AlphaFoldDB" id="A0A4C1XJ32"/>
<gene>
    <name evidence="1" type="ORF">EVAR_44754_1</name>
</gene>
<evidence type="ECO:0000313" key="1">
    <source>
        <dbReference type="EMBL" id="GBP62514.1"/>
    </source>
</evidence>
<accession>A0A4C1XJ32</accession>
<reference evidence="1 2" key="1">
    <citation type="journal article" date="2019" name="Commun. Biol.">
        <title>The bagworm genome reveals a unique fibroin gene that provides high tensile strength.</title>
        <authorList>
            <person name="Kono N."/>
            <person name="Nakamura H."/>
            <person name="Ohtoshi R."/>
            <person name="Tomita M."/>
            <person name="Numata K."/>
            <person name="Arakawa K."/>
        </authorList>
    </citation>
    <scope>NUCLEOTIDE SEQUENCE [LARGE SCALE GENOMIC DNA]</scope>
</reference>
<evidence type="ECO:0000313" key="2">
    <source>
        <dbReference type="Proteomes" id="UP000299102"/>
    </source>
</evidence>
<comment type="caution">
    <text evidence="1">The sequence shown here is derived from an EMBL/GenBank/DDBJ whole genome shotgun (WGS) entry which is preliminary data.</text>
</comment>
<protein>
    <submittedName>
        <fullName evidence="1">Uncharacterized protein</fullName>
    </submittedName>
</protein>